<keyword evidence="1" id="KW-0472">Membrane</keyword>
<sequence length="236" mass="27578">MTGFSPADFGRAFNKIQIEYQTGIGAYLAPVFHIVAFLLICSLFIGKKKSKNYFSLWFTVNYSWILLYVGIYMFYRFYQEIGIQSIVFWGIMPLLLTYILLNWIRETKNPKTNYNFTKSSKWRFLIIPLVAFGFWYPTYIYGHGFVFLPKDLLFSFFGLMPCPTTIVILGLLSIQYPDVNKNLFNALTLFAVWVGTLQLLIGYVPDYPLAIVGYYSLFLIVKNHFKWHRTKARSAL</sequence>
<dbReference type="RefSeq" id="WP_181340422.1">
    <property type="nucleotide sequence ID" value="NZ_JAAKDE010000029.1"/>
</dbReference>
<gene>
    <name evidence="2" type="ORF">G5B42_10465</name>
</gene>
<feature type="transmembrane region" description="Helical" evidence="1">
    <location>
        <begin position="53"/>
        <end position="75"/>
    </location>
</feature>
<keyword evidence="3" id="KW-1185">Reference proteome</keyword>
<dbReference type="EMBL" id="JAAKDE010000029">
    <property type="protein sequence ID" value="MBA2133953.1"/>
    <property type="molecule type" value="Genomic_DNA"/>
</dbReference>
<proteinExistence type="predicted"/>
<feature type="transmembrane region" description="Helical" evidence="1">
    <location>
        <begin position="207"/>
        <end position="225"/>
    </location>
</feature>
<evidence type="ECO:0000256" key="1">
    <source>
        <dbReference type="SAM" id="Phobius"/>
    </source>
</evidence>
<dbReference type="AlphaFoldDB" id="A0A8J6LNR5"/>
<organism evidence="2 3">
    <name type="scientific">Capillibacterium thermochitinicola</name>
    <dbReference type="NCBI Taxonomy" id="2699427"/>
    <lineage>
        <taxon>Bacteria</taxon>
        <taxon>Bacillati</taxon>
        <taxon>Bacillota</taxon>
        <taxon>Capillibacterium</taxon>
    </lineage>
</organism>
<keyword evidence="1" id="KW-1133">Transmembrane helix</keyword>
<dbReference type="Proteomes" id="UP000657177">
    <property type="component" value="Unassembled WGS sequence"/>
</dbReference>
<comment type="caution">
    <text evidence="2">The sequence shown here is derived from an EMBL/GenBank/DDBJ whole genome shotgun (WGS) entry which is preliminary data.</text>
</comment>
<protein>
    <submittedName>
        <fullName evidence="2">Uncharacterized protein</fullName>
    </submittedName>
</protein>
<reference evidence="2" key="1">
    <citation type="submission" date="2020-06" db="EMBL/GenBank/DDBJ databases">
        <title>Novel chitinolytic bacterium.</title>
        <authorList>
            <person name="Ungkulpasvich U."/>
            <person name="Kosugi A."/>
            <person name="Uke A."/>
        </authorList>
    </citation>
    <scope>NUCLEOTIDE SEQUENCE</scope>
    <source>
        <strain evidence="2">UUS1-1</strain>
    </source>
</reference>
<feature type="transmembrane region" description="Helical" evidence="1">
    <location>
        <begin position="152"/>
        <end position="171"/>
    </location>
</feature>
<feature type="transmembrane region" description="Helical" evidence="1">
    <location>
        <begin position="183"/>
        <end position="201"/>
    </location>
</feature>
<accession>A0A8J6LNR5</accession>
<keyword evidence="1" id="KW-0812">Transmembrane</keyword>
<feature type="transmembrane region" description="Helical" evidence="1">
    <location>
        <begin position="122"/>
        <end position="140"/>
    </location>
</feature>
<dbReference type="InterPro" id="IPR045708">
    <property type="entry name" value="DUF6064"/>
</dbReference>
<feature type="transmembrane region" description="Helical" evidence="1">
    <location>
        <begin position="24"/>
        <end position="46"/>
    </location>
</feature>
<evidence type="ECO:0000313" key="3">
    <source>
        <dbReference type="Proteomes" id="UP000657177"/>
    </source>
</evidence>
<dbReference type="Pfam" id="PF19540">
    <property type="entry name" value="DUF6064"/>
    <property type="match status" value="1"/>
</dbReference>
<evidence type="ECO:0000313" key="2">
    <source>
        <dbReference type="EMBL" id="MBA2133953.1"/>
    </source>
</evidence>
<name>A0A8J6LNR5_9FIRM</name>
<feature type="transmembrane region" description="Helical" evidence="1">
    <location>
        <begin position="81"/>
        <end position="101"/>
    </location>
</feature>